<proteinExistence type="predicted"/>
<gene>
    <name evidence="1" type="ORF">B9T62_22640</name>
</gene>
<reference evidence="1 2" key="1">
    <citation type="submission" date="2017-06" db="EMBL/GenBank/DDBJ databases">
        <title>Complete genome sequence of Paenibacillus donghaensis KCTC 13049T isolated from East Sea sediment, South Korea.</title>
        <authorList>
            <person name="Jung B.K."/>
            <person name="Hong S.-J."/>
            <person name="Shin J.-H."/>
        </authorList>
    </citation>
    <scope>NUCLEOTIDE SEQUENCE [LARGE SCALE GENOMIC DNA]</scope>
    <source>
        <strain evidence="1 2">KCTC 13049</strain>
    </source>
</reference>
<accession>A0A2Z2K9J8</accession>
<evidence type="ECO:0000313" key="1">
    <source>
        <dbReference type="EMBL" id="ASA23356.1"/>
    </source>
</evidence>
<organism evidence="1 2">
    <name type="scientific">Paenibacillus donghaensis</name>
    <dbReference type="NCBI Taxonomy" id="414771"/>
    <lineage>
        <taxon>Bacteria</taxon>
        <taxon>Bacillati</taxon>
        <taxon>Bacillota</taxon>
        <taxon>Bacilli</taxon>
        <taxon>Bacillales</taxon>
        <taxon>Paenibacillaceae</taxon>
        <taxon>Paenibacillus</taxon>
    </lineage>
</organism>
<sequence>MKLRIKYIGLSAILFSAVFVFGKLDTHNEQFVESPKINNISSELVSDYHIPTENKLTQQDKEVSYRNPIEVPVVDEDKGPVQLLPIYMKEDTPRIKLLPSK</sequence>
<protein>
    <submittedName>
        <fullName evidence="1">Uncharacterized protein</fullName>
    </submittedName>
</protein>
<dbReference type="Proteomes" id="UP000249890">
    <property type="component" value="Chromosome"/>
</dbReference>
<dbReference type="KEGG" id="pdh:B9T62_22640"/>
<evidence type="ECO:0000313" key="2">
    <source>
        <dbReference type="Proteomes" id="UP000249890"/>
    </source>
</evidence>
<dbReference type="AlphaFoldDB" id="A0A2Z2K9J8"/>
<keyword evidence="2" id="KW-1185">Reference proteome</keyword>
<dbReference type="EMBL" id="CP021780">
    <property type="protein sequence ID" value="ASA23356.1"/>
    <property type="molecule type" value="Genomic_DNA"/>
</dbReference>
<name>A0A2Z2K9J8_9BACL</name>